<gene>
    <name evidence="1" type="ORF">LOK49_LG12G02449</name>
</gene>
<protein>
    <submittedName>
        <fullName evidence="1">Mediator of RNA polymerase II transcription subunit 26b</fullName>
    </submittedName>
</protein>
<proteinExistence type="predicted"/>
<name>A0ACC0FRN3_9ERIC</name>
<evidence type="ECO:0000313" key="2">
    <source>
        <dbReference type="Proteomes" id="UP001060215"/>
    </source>
</evidence>
<dbReference type="Proteomes" id="UP001060215">
    <property type="component" value="Chromosome 13"/>
</dbReference>
<evidence type="ECO:0000313" key="1">
    <source>
        <dbReference type="EMBL" id="KAI7991437.1"/>
    </source>
</evidence>
<reference evidence="1 2" key="1">
    <citation type="journal article" date="2022" name="Plant J.">
        <title>Chromosome-level genome of Camellia lanceoleosa provides a valuable resource for understanding genome evolution and self-incompatibility.</title>
        <authorList>
            <person name="Gong W."/>
            <person name="Xiao S."/>
            <person name="Wang L."/>
            <person name="Liao Z."/>
            <person name="Chang Y."/>
            <person name="Mo W."/>
            <person name="Hu G."/>
            <person name="Li W."/>
            <person name="Zhao G."/>
            <person name="Zhu H."/>
            <person name="Hu X."/>
            <person name="Ji K."/>
            <person name="Xiang X."/>
            <person name="Song Q."/>
            <person name="Yuan D."/>
            <person name="Jin S."/>
            <person name="Zhang L."/>
        </authorList>
    </citation>
    <scope>NUCLEOTIDE SEQUENCE [LARGE SCALE GENOMIC DNA]</scope>
    <source>
        <strain evidence="1">SQ_2022a</strain>
    </source>
</reference>
<comment type="caution">
    <text evidence="1">The sequence shown here is derived from an EMBL/GenBank/DDBJ whole genome shotgun (WGS) entry which is preliminary data.</text>
</comment>
<organism evidence="1 2">
    <name type="scientific">Camellia lanceoleosa</name>
    <dbReference type="NCBI Taxonomy" id="1840588"/>
    <lineage>
        <taxon>Eukaryota</taxon>
        <taxon>Viridiplantae</taxon>
        <taxon>Streptophyta</taxon>
        <taxon>Embryophyta</taxon>
        <taxon>Tracheophyta</taxon>
        <taxon>Spermatophyta</taxon>
        <taxon>Magnoliopsida</taxon>
        <taxon>eudicotyledons</taxon>
        <taxon>Gunneridae</taxon>
        <taxon>Pentapetalae</taxon>
        <taxon>asterids</taxon>
        <taxon>Ericales</taxon>
        <taxon>Theaceae</taxon>
        <taxon>Camellia</taxon>
    </lineage>
</organism>
<sequence>MDSGKLEYWRNFFRGAKSSMIEIIESAVMVASLDCPEELKLCRDRISEKLYCSHWSDVFRADQTKLVLPKTENCDDFAVENKEKGPDSKLDRDGSKVEERDCKKRLVVNSGKVEKIDCKNGLVVNGGKLKDRDCNNGLVLNSAKLEDRDCKNGLVVNGVELQDRECKKKLALNGGKKVEDRECKNGLVVNGCKLEDRDCKKRFVVNGGKLEGGGTIETKVEDSNKNENGDMSLTPVSMISDLEAEALADEIDEENLIVAEVLRIKEILLNFEEQSISMLLECLRKLQLMTLSYDILKATEIGKVVNSLYKHGPAQSCQLARTIVKDWKKMANEWLNATLLAEANIANPVTPSLVDNEIDDGLGLALPPLDVGAFFASSICSMELSQFFDGMDDYGKPQISAELNKNHDNEKKQSAVKNDISKKKSKLPKEANVTVKDMGLSKEVNVIVKDTNVTMKKESVVKGPKEPKNESGSGKLPKQNLDEKLKDKTKFHQNLDRVVIRKRPLTGENDFSDKSAIEEKLESTRRKLKIASRLTHTMKSSPNDCCLTALCANEIRF</sequence>
<accession>A0ACC0FRN3</accession>
<keyword evidence="2" id="KW-1185">Reference proteome</keyword>
<dbReference type="EMBL" id="CM045770">
    <property type="protein sequence ID" value="KAI7991437.1"/>
    <property type="molecule type" value="Genomic_DNA"/>
</dbReference>